<dbReference type="PRINTS" id="PR00081">
    <property type="entry name" value="GDHRDH"/>
</dbReference>
<evidence type="ECO:0000256" key="1">
    <source>
        <dbReference type="ARBA" id="ARBA00006484"/>
    </source>
</evidence>
<dbReference type="PANTHER" id="PTHR44196">
    <property type="entry name" value="DEHYDROGENASE/REDUCTASE SDR FAMILY MEMBER 7B"/>
    <property type="match status" value="1"/>
</dbReference>
<reference evidence="3 4" key="1">
    <citation type="submission" date="2020-04" db="EMBL/GenBank/DDBJ databases">
        <title>Usitatibacter rugosus gen. nov., sp. nov. and Usitatibacter palustris sp. nov., novel members of Usitatibacteraceae fam. nov. within the order Nitrosomonadales isolated from soil.</title>
        <authorList>
            <person name="Huber K.J."/>
            <person name="Neumann-Schaal M."/>
            <person name="Geppert A."/>
            <person name="Luckner M."/>
            <person name="Wanner G."/>
            <person name="Overmann J."/>
        </authorList>
    </citation>
    <scope>NUCLEOTIDE SEQUENCE [LARGE SCALE GENOMIC DNA]</scope>
    <source>
        <strain evidence="3 4">Swamp67</strain>
    </source>
</reference>
<proteinExistence type="inferred from homology"/>
<dbReference type="Pfam" id="PF00106">
    <property type="entry name" value="adh_short"/>
    <property type="match status" value="1"/>
</dbReference>
<keyword evidence="4" id="KW-1185">Reference proteome</keyword>
<keyword evidence="2" id="KW-0560">Oxidoreductase</keyword>
<dbReference type="GO" id="GO:0016491">
    <property type="term" value="F:oxidoreductase activity"/>
    <property type="evidence" value="ECO:0007669"/>
    <property type="project" value="UniProtKB-KW"/>
</dbReference>
<dbReference type="RefSeq" id="WP_171164677.1">
    <property type="nucleotide sequence ID" value="NZ_CP053073.1"/>
</dbReference>
<dbReference type="InParanoid" id="A0A6M4H9R5"/>
<dbReference type="EMBL" id="CP053073">
    <property type="protein sequence ID" value="QJR16509.1"/>
    <property type="molecule type" value="Genomic_DNA"/>
</dbReference>
<evidence type="ECO:0008006" key="5">
    <source>
        <dbReference type="Google" id="ProtNLM"/>
    </source>
</evidence>
<dbReference type="Gene3D" id="3.40.50.720">
    <property type="entry name" value="NAD(P)-binding Rossmann-like Domain"/>
    <property type="match status" value="1"/>
</dbReference>
<dbReference type="Proteomes" id="UP000503096">
    <property type="component" value="Chromosome"/>
</dbReference>
<evidence type="ECO:0000313" key="4">
    <source>
        <dbReference type="Proteomes" id="UP000503096"/>
    </source>
</evidence>
<gene>
    <name evidence="3" type="ORF">DSM104440_03344</name>
</gene>
<dbReference type="PANTHER" id="PTHR44196:SF3">
    <property type="entry name" value="SHORT CHAIN DEHYDROGENASE FAMILY PROTEIN"/>
    <property type="match status" value="1"/>
</dbReference>
<dbReference type="InterPro" id="IPR036291">
    <property type="entry name" value="NAD(P)-bd_dom_sf"/>
</dbReference>
<accession>A0A6M4H9R5</accession>
<dbReference type="GO" id="GO:0016020">
    <property type="term" value="C:membrane"/>
    <property type="evidence" value="ECO:0007669"/>
    <property type="project" value="TreeGrafter"/>
</dbReference>
<dbReference type="SUPFAM" id="SSF51735">
    <property type="entry name" value="NAD(P)-binding Rossmann-fold domains"/>
    <property type="match status" value="1"/>
</dbReference>
<protein>
    <recommendedName>
        <fullName evidence="5">Short-chain dehydrogenase</fullName>
    </recommendedName>
</protein>
<comment type="similarity">
    <text evidence="1">Belongs to the short-chain dehydrogenases/reductases (SDR) family.</text>
</comment>
<dbReference type="AlphaFoldDB" id="A0A6M4H9R5"/>
<evidence type="ECO:0000256" key="2">
    <source>
        <dbReference type="ARBA" id="ARBA00023002"/>
    </source>
</evidence>
<dbReference type="InterPro" id="IPR020904">
    <property type="entry name" value="Sc_DH/Rdtase_CS"/>
</dbReference>
<dbReference type="InterPro" id="IPR002347">
    <property type="entry name" value="SDR_fam"/>
</dbReference>
<sequence length="246" mass="26404">MKALIVGATAGLGRALAECLAAKKIDLFLVASDERDLRALASHLELTHGIAVRTLARSVTAEAGWASEVRALAEKDAPVDYLLFPVGASRDDDTGMLADDRALELFGANLIGITHLAGAFLPGMLARKSGCIAGFGSIAAARGRAKNVIYSASKSALRTYFESLMHIGAAHGLRVHFYVIGYLDTQQSYGKRLPLPVASPASVAERVVASLDGRSHVAHLPRFWFLVEAIVRAVPFFVYRMMARRA</sequence>
<evidence type="ECO:0000313" key="3">
    <source>
        <dbReference type="EMBL" id="QJR16509.1"/>
    </source>
</evidence>
<name>A0A6M4H9R5_9PROT</name>
<dbReference type="KEGG" id="upl:DSM104440_03344"/>
<dbReference type="PROSITE" id="PS00061">
    <property type="entry name" value="ADH_SHORT"/>
    <property type="match status" value="1"/>
</dbReference>
<organism evidence="3 4">
    <name type="scientific">Usitatibacter palustris</name>
    <dbReference type="NCBI Taxonomy" id="2732487"/>
    <lineage>
        <taxon>Bacteria</taxon>
        <taxon>Pseudomonadati</taxon>
        <taxon>Pseudomonadota</taxon>
        <taxon>Betaproteobacteria</taxon>
        <taxon>Nitrosomonadales</taxon>
        <taxon>Usitatibacteraceae</taxon>
        <taxon>Usitatibacter</taxon>
    </lineage>
</organism>